<sequence length="110" mass="12500">MWSDLIYVLILNGGRFDKVLLVLCKRCKKESALLSSDLCHVRCACMAGQKTLIKFHLFWCFGGIARGFCPGSLQLCAVSCSIFSIVEFFRYKNMYELSIMSQSLHIVIAY</sequence>
<dbReference type="EMBL" id="DUZY01000005">
    <property type="protein sequence ID" value="DAD40716.1"/>
    <property type="molecule type" value="Genomic_DNA"/>
</dbReference>
<evidence type="ECO:0000313" key="1">
    <source>
        <dbReference type="EMBL" id="DAD40716.1"/>
    </source>
</evidence>
<dbReference type="AlphaFoldDB" id="A0A822ZCH3"/>
<name>A0A822ZCH3_NELNU</name>
<comment type="caution">
    <text evidence="1">The sequence shown here is derived from an EMBL/GenBank/DDBJ whole genome shotgun (WGS) entry which is preliminary data.</text>
</comment>
<accession>A0A822ZCH3</accession>
<dbReference type="Proteomes" id="UP000607653">
    <property type="component" value="Unassembled WGS sequence"/>
</dbReference>
<proteinExistence type="predicted"/>
<reference evidence="1 2" key="1">
    <citation type="journal article" date="2020" name="Mol. Biol. Evol.">
        <title>Distinct Expression and Methylation Patterns for Genes with Different Fates following a Single Whole-Genome Duplication in Flowering Plants.</title>
        <authorList>
            <person name="Shi T."/>
            <person name="Rahmani R.S."/>
            <person name="Gugger P.F."/>
            <person name="Wang M."/>
            <person name="Li H."/>
            <person name="Zhang Y."/>
            <person name="Li Z."/>
            <person name="Wang Q."/>
            <person name="Van de Peer Y."/>
            <person name="Marchal K."/>
            <person name="Chen J."/>
        </authorList>
    </citation>
    <scope>NUCLEOTIDE SEQUENCE [LARGE SCALE GENOMIC DNA]</scope>
    <source>
        <tissue evidence="1">Leaf</tissue>
    </source>
</reference>
<evidence type="ECO:0000313" key="2">
    <source>
        <dbReference type="Proteomes" id="UP000607653"/>
    </source>
</evidence>
<organism evidence="1 2">
    <name type="scientific">Nelumbo nucifera</name>
    <name type="common">Sacred lotus</name>
    <dbReference type="NCBI Taxonomy" id="4432"/>
    <lineage>
        <taxon>Eukaryota</taxon>
        <taxon>Viridiplantae</taxon>
        <taxon>Streptophyta</taxon>
        <taxon>Embryophyta</taxon>
        <taxon>Tracheophyta</taxon>
        <taxon>Spermatophyta</taxon>
        <taxon>Magnoliopsida</taxon>
        <taxon>Proteales</taxon>
        <taxon>Nelumbonaceae</taxon>
        <taxon>Nelumbo</taxon>
    </lineage>
</organism>
<gene>
    <name evidence="1" type="ORF">HUJ06_015039</name>
</gene>
<keyword evidence="2" id="KW-1185">Reference proteome</keyword>
<protein>
    <submittedName>
        <fullName evidence="1">Uncharacterized protein</fullName>
    </submittedName>
</protein>